<keyword evidence="2" id="KW-1185">Reference proteome</keyword>
<evidence type="ECO:0000313" key="1">
    <source>
        <dbReference type="EMBL" id="RTZ16867.1"/>
    </source>
</evidence>
<dbReference type="OrthoDB" id="5877599at2"/>
<reference evidence="1 2" key="1">
    <citation type="submission" date="2018-12" db="EMBL/GenBank/DDBJ databases">
        <title>Vibrio sp. isolated from China Sea.</title>
        <authorList>
            <person name="Li Y."/>
        </authorList>
    </citation>
    <scope>NUCLEOTIDE SEQUENCE [LARGE SCALE GENOMIC DNA]</scope>
    <source>
        <strain evidence="1 2">BEI207</strain>
    </source>
</reference>
<dbReference type="EMBL" id="RXZH01000002">
    <property type="protein sequence ID" value="RTZ16867.1"/>
    <property type="molecule type" value="Genomic_DNA"/>
</dbReference>
<gene>
    <name evidence="1" type="ORF">EJ063_08755</name>
</gene>
<evidence type="ECO:0000313" key="2">
    <source>
        <dbReference type="Proteomes" id="UP000268973"/>
    </source>
</evidence>
<protein>
    <submittedName>
        <fullName evidence="1">Uncharacterized protein</fullName>
    </submittedName>
</protein>
<comment type="caution">
    <text evidence="1">The sequence shown here is derived from an EMBL/GenBank/DDBJ whole genome shotgun (WGS) entry which is preliminary data.</text>
</comment>
<name>A0A3S0MKF5_9VIBR</name>
<accession>A0A3S0MKF5</accession>
<organism evidence="1 2">
    <name type="scientific">Vibrio aquaticus</name>
    <dbReference type="NCBI Taxonomy" id="2496559"/>
    <lineage>
        <taxon>Bacteria</taxon>
        <taxon>Pseudomonadati</taxon>
        <taxon>Pseudomonadota</taxon>
        <taxon>Gammaproteobacteria</taxon>
        <taxon>Vibrionales</taxon>
        <taxon>Vibrionaceae</taxon>
        <taxon>Vibrio</taxon>
    </lineage>
</organism>
<dbReference type="AlphaFoldDB" id="A0A3S0MKF5"/>
<sequence length="125" mass="14502">MQFRYVKSHVGCVVDSKGQDDRGRSIHVPCLLKNGNMNEALFRGVINADECDQHQRVKLVGFLEYSTDEGLTWIQFDTPCYLVGVRIWGEHYIVLYDGLPRAFPYQPKTSQRYENNVVYLPFNKP</sequence>
<dbReference type="Proteomes" id="UP000268973">
    <property type="component" value="Unassembled WGS sequence"/>
</dbReference>
<proteinExistence type="predicted"/>